<dbReference type="SUPFAM" id="SSF52540">
    <property type="entry name" value="P-loop containing nucleoside triphosphate hydrolases"/>
    <property type="match status" value="2"/>
</dbReference>
<dbReference type="AlphaFoldDB" id="A0AAV1DG92"/>
<keyword evidence="6" id="KW-0342">GTP-binding</keyword>
<evidence type="ECO:0000313" key="11">
    <source>
        <dbReference type="Proteomes" id="UP001161247"/>
    </source>
</evidence>
<dbReference type="GO" id="GO:0005525">
    <property type="term" value="F:GTP binding"/>
    <property type="evidence" value="ECO:0007669"/>
    <property type="project" value="UniProtKB-KW"/>
</dbReference>
<gene>
    <name evidence="10" type="ORF">OLC1_LOCUS14937</name>
</gene>
<sequence length="658" mass="72420">MSLLELWTSFPLSKTNHFSSFPPFPLKVSTPGANLSFHTPSAIAGRGITACRCRRNLICRNSRFSDGDSEEFQEEEDLLEAEVSDSELEGEFDEYESVDVDFLEKEAKLAVKELSDALSRELAIEYETAGEKDARVKQKKGKSTLKNIPDHLLPRVAIVGRPNVGKSALFNRLVGGNRAIVVNEPGVTRDRLYGRSFWGDYEFLVVDTGGVVTISKSQDDVMEELAISTTIGMEGIPLASREAAVAKMPSMIERQASLAVEESAVIIFLVDGQAGLTAADVEIGDWLRKKFSHKSIILAVNKCESPRKGLMQASDFWSLGFSPIPISAISGTGTGELLDLVCSGLKKVEDPGNIEEEEDYVPAIAIVGRPNVGKSSILNALVGEDRTIVSPVSGTTRDAIDTEFTGPDGQKFRLIDTAGIRKRAAVASSKSNTEALSVNRAFRAVRRSDVVALVIEALACITEQDCKIAERIESEGKGCVIVVNKWDTIPNKNQQTSTYYEQDVREKLRLLSWAPVVYSSAIAGHSVDKIIDVAATVQKERSRRLTTAILNQLVQEAVAFKPPPRTRGGRRGRFYYCTQAAIRPPTFVFFVNDAKLFPETYRRYMEKQLRAGAGYAGTPIRLLWRSKRKMGKDERKSATTKSVRENFSMVDRSLAAAS</sequence>
<evidence type="ECO:0000256" key="4">
    <source>
        <dbReference type="ARBA" id="ARBA00022737"/>
    </source>
</evidence>
<name>A0AAV1DG92_OLDCO</name>
<comment type="similarity">
    <text evidence="1">Belongs to the TRAFAC class TrmE-Era-EngA-EngB-Septin-like GTPase superfamily. EngA (Der) GTPase family.</text>
</comment>
<dbReference type="Pfam" id="PF01926">
    <property type="entry name" value="MMR_HSR1"/>
    <property type="match status" value="2"/>
</dbReference>
<evidence type="ECO:0000256" key="8">
    <source>
        <dbReference type="SAM" id="Coils"/>
    </source>
</evidence>
<dbReference type="PRINTS" id="PR00326">
    <property type="entry name" value="GTP1OBG"/>
</dbReference>
<keyword evidence="8" id="KW-0175">Coiled coil</keyword>
<dbReference type="PANTHER" id="PTHR43834:SF2">
    <property type="entry name" value="GTPASE DER"/>
    <property type="match status" value="1"/>
</dbReference>
<dbReference type="PANTHER" id="PTHR43834">
    <property type="entry name" value="GTPASE DER"/>
    <property type="match status" value="1"/>
</dbReference>
<keyword evidence="5" id="KW-0547">Nucleotide-binding</keyword>
<evidence type="ECO:0000256" key="7">
    <source>
        <dbReference type="ARBA" id="ARBA00032345"/>
    </source>
</evidence>
<dbReference type="Gene3D" id="3.30.300.20">
    <property type="match status" value="1"/>
</dbReference>
<dbReference type="NCBIfam" id="TIGR00231">
    <property type="entry name" value="small_GTP"/>
    <property type="match status" value="1"/>
</dbReference>
<evidence type="ECO:0000256" key="5">
    <source>
        <dbReference type="ARBA" id="ARBA00022741"/>
    </source>
</evidence>
<dbReference type="PROSITE" id="PS51712">
    <property type="entry name" value="G_ENGA"/>
    <property type="match status" value="1"/>
</dbReference>
<dbReference type="GO" id="GO:0042254">
    <property type="term" value="P:ribosome biogenesis"/>
    <property type="evidence" value="ECO:0007669"/>
    <property type="project" value="UniProtKB-KW"/>
</dbReference>
<evidence type="ECO:0000256" key="1">
    <source>
        <dbReference type="ARBA" id="ARBA00008279"/>
    </source>
</evidence>
<dbReference type="FunFam" id="3.40.50.300:FF:000040">
    <property type="entry name" value="GTPase Der"/>
    <property type="match status" value="1"/>
</dbReference>
<keyword evidence="3" id="KW-0690">Ribosome biogenesis</keyword>
<evidence type="ECO:0000313" key="10">
    <source>
        <dbReference type="EMBL" id="CAI9106441.1"/>
    </source>
</evidence>
<dbReference type="FunFam" id="3.30.300.20:FF:000004">
    <property type="entry name" value="GTPase Der"/>
    <property type="match status" value="1"/>
</dbReference>
<evidence type="ECO:0000256" key="2">
    <source>
        <dbReference type="ARBA" id="ARBA00020953"/>
    </source>
</evidence>
<dbReference type="Proteomes" id="UP001161247">
    <property type="component" value="Chromosome 5"/>
</dbReference>
<proteinExistence type="inferred from homology"/>
<dbReference type="InterPro" id="IPR005225">
    <property type="entry name" value="Small_GTP-bd"/>
</dbReference>
<dbReference type="InterPro" id="IPR031166">
    <property type="entry name" value="G_ENGA"/>
</dbReference>
<organism evidence="10 11">
    <name type="scientific">Oldenlandia corymbosa var. corymbosa</name>
    <dbReference type="NCBI Taxonomy" id="529605"/>
    <lineage>
        <taxon>Eukaryota</taxon>
        <taxon>Viridiplantae</taxon>
        <taxon>Streptophyta</taxon>
        <taxon>Embryophyta</taxon>
        <taxon>Tracheophyta</taxon>
        <taxon>Spermatophyta</taxon>
        <taxon>Magnoliopsida</taxon>
        <taxon>eudicotyledons</taxon>
        <taxon>Gunneridae</taxon>
        <taxon>Pentapetalae</taxon>
        <taxon>asterids</taxon>
        <taxon>lamiids</taxon>
        <taxon>Gentianales</taxon>
        <taxon>Rubiaceae</taxon>
        <taxon>Rubioideae</taxon>
        <taxon>Spermacoceae</taxon>
        <taxon>Hedyotis-Oldenlandia complex</taxon>
        <taxon>Oldenlandia</taxon>
    </lineage>
</organism>
<dbReference type="NCBIfam" id="TIGR03594">
    <property type="entry name" value="GTPase_EngA"/>
    <property type="match status" value="1"/>
</dbReference>
<protein>
    <recommendedName>
        <fullName evidence="2">GTPase Der</fullName>
    </recommendedName>
    <alternativeName>
        <fullName evidence="7">GTP-binding protein EngA</fullName>
    </alternativeName>
</protein>
<dbReference type="InterPro" id="IPR032859">
    <property type="entry name" value="KH_dom-like"/>
</dbReference>
<dbReference type="InterPro" id="IPR015946">
    <property type="entry name" value="KH_dom-like_a/b"/>
</dbReference>
<dbReference type="EMBL" id="OX459122">
    <property type="protein sequence ID" value="CAI9106441.1"/>
    <property type="molecule type" value="Genomic_DNA"/>
</dbReference>
<evidence type="ECO:0000256" key="3">
    <source>
        <dbReference type="ARBA" id="ARBA00022517"/>
    </source>
</evidence>
<dbReference type="HAMAP" id="MF_00195">
    <property type="entry name" value="GTPase_Der"/>
    <property type="match status" value="1"/>
</dbReference>
<keyword evidence="11" id="KW-1185">Reference proteome</keyword>
<dbReference type="Pfam" id="PF14714">
    <property type="entry name" value="KH_dom-like"/>
    <property type="match status" value="1"/>
</dbReference>
<dbReference type="InterPro" id="IPR027417">
    <property type="entry name" value="P-loop_NTPase"/>
</dbReference>
<accession>A0AAV1DG92</accession>
<feature type="domain" description="EngA-type G" evidence="9">
    <location>
        <begin position="362"/>
        <end position="542"/>
    </location>
</feature>
<dbReference type="CDD" id="cd01895">
    <property type="entry name" value="EngA2"/>
    <property type="match status" value="1"/>
</dbReference>
<feature type="coiled-coil region" evidence="8">
    <location>
        <begin position="69"/>
        <end position="120"/>
    </location>
</feature>
<dbReference type="InterPro" id="IPR016484">
    <property type="entry name" value="GTPase_Der"/>
</dbReference>
<evidence type="ECO:0000256" key="6">
    <source>
        <dbReference type="ARBA" id="ARBA00023134"/>
    </source>
</evidence>
<evidence type="ECO:0000259" key="9">
    <source>
        <dbReference type="PROSITE" id="PS51712"/>
    </source>
</evidence>
<dbReference type="GO" id="GO:0009507">
    <property type="term" value="C:chloroplast"/>
    <property type="evidence" value="ECO:0007669"/>
    <property type="project" value="TreeGrafter"/>
</dbReference>
<dbReference type="Gene3D" id="3.40.50.300">
    <property type="entry name" value="P-loop containing nucleotide triphosphate hydrolases"/>
    <property type="match status" value="2"/>
</dbReference>
<keyword evidence="4" id="KW-0677">Repeat</keyword>
<dbReference type="FunFam" id="3.40.50.300:FF:001185">
    <property type="entry name" value="GTPase Der"/>
    <property type="match status" value="1"/>
</dbReference>
<dbReference type="CDD" id="cd01894">
    <property type="entry name" value="EngA1"/>
    <property type="match status" value="1"/>
</dbReference>
<dbReference type="InterPro" id="IPR006073">
    <property type="entry name" value="GTP-bd"/>
</dbReference>
<reference evidence="10" key="1">
    <citation type="submission" date="2023-03" db="EMBL/GenBank/DDBJ databases">
        <authorList>
            <person name="Julca I."/>
        </authorList>
    </citation>
    <scope>NUCLEOTIDE SEQUENCE</scope>
</reference>